<dbReference type="GO" id="GO:0046872">
    <property type="term" value="F:metal ion binding"/>
    <property type="evidence" value="ECO:0007669"/>
    <property type="project" value="UniProtKB-KW"/>
</dbReference>
<dbReference type="PANTHER" id="PTHR33540:SF2">
    <property type="entry name" value="TRNA THREONYLCARBAMOYLADENOSINE BIOSYNTHESIS PROTEIN TSAE"/>
    <property type="match status" value="1"/>
</dbReference>
<keyword evidence="9" id="KW-0460">Magnesium</keyword>
<dbReference type="Gene3D" id="3.40.50.300">
    <property type="entry name" value="P-loop containing nucleotide triphosphate hydrolases"/>
    <property type="match status" value="1"/>
</dbReference>
<gene>
    <name evidence="11" type="ORF">MNBD_GAMMA01-2218</name>
</gene>
<evidence type="ECO:0000256" key="2">
    <source>
        <dbReference type="ARBA" id="ARBA00007599"/>
    </source>
</evidence>
<dbReference type="GO" id="GO:0005524">
    <property type="term" value="F:ATP binding"/>
    <property type="evidence" value="ECO:0007669"/>
    <property type="project" value="UniProtKB-KW"/>
</dbReference>
<dbReference type="AlphaFoldDB" id="A0A3B0UP07"/>
<protein>
    <recommendedName>
        <fullName evidence="3">tRNA threonylcarbamoyladenosine biosynthesis protein TsaE</fullName>
    </recommendedName>
    <alternativeName>
        <fullName evidence="10">t(6)A37 threonylcarbamoyladenosine biosynthesis protein TsaE</fullName>
    </alternativeName>
</protein>
<keyword evidence="8" id="KW-0067">ATP-binding</keyword>
<dbReference type="PANTHER" id="PTHR33540">
    <property type="entry name" value="TRNA THREONYLCARBAMOYLADENOSINE BIOSYNTHESIS PROTEIN TSAE"/>
    <property type="match status" value="1"/>
</dbReference>
<dbReference type="GO" id="GO:0002949">
    <property type="term" value="P:tRNA threonylcarbamoyladenosine modification"/>
    <property type="evidence" value="ECO:0007669"/>
    <property type="project" value="InterPro"/>
</dbReference>
<evidence type="ECO:0000256" key="3">
    <source>
        <dbReference type="ARBA" id="ARBA00019010"/>
    </source>
</evidence>
<reference evidence="11" key="1">
    <citation type="submission" date="2018-06" db="EMBL/GenBank/DDBJ databases">
        <authorList>
            <person name="Zhirakovskaya E."/>
        </authorList>
    </citation>
    <scope>NUCLEOTIDE SEQUENCE</scope>
</reference>
<evidence type="ECO:0000256" key="5">
    <source>
        <dbReference type="ARBA" id="ARBA00022694"/>
    </source>
</evidence>
<proteinExistence type="inferred from homology"/>
<name>A0A3B0UP07_9ZZZZ</name>
<dbReference type="GO" id="GO:0005737">
    <property type="term" value="C:cytoplasm"/>
    <property type="evidence" value="ECO:0007669"/>
    <property type="project" value="UniProtKB-SubCell"/>
</dbReference>
<organism evidence="11">
    <name type="scientific">hydrothermal vent metagenome</name>
    <dbReference type="NCBI Taxonomy" id="652676"/>
    <lineage>
        <taxon>unclassified sequences</taxon>
        <taxon>metagenomes</taxon>
        <taxon>ecological metagenomes</taxon>
    </lineage>
</organism>
<sequence length="144" mass="16496">MKATKKMQIDISKLSQLDKFAKTFSQNLDKGDVIFLNGDLGSGKTTFTQLLLKHLGYNGRVKSPTYAIYVSYKLNQFTLIHMDLYRLCRPDELFYLAIDDIFASHNVVVIEWPSKGKDVLPNATKIIDFELLNTGKRKLDLYIT</sequence>
<evidence type="ECO:0000256" key="6">
    <source>
        <dbReference type="ARBA" id="ARBA00022723"/>
    </source>
</evidence>
<evidence type="ECO:0000256" key="9">
    <source>
        <dbReference type="ARBA" id="ARBA00022842"/>
    </source>
</evidence>
<keyword evidence="7" id="KW-0547">Nucleotide-binding</keyword>
<dbReference type="Pfam" id="PF02367">
    <property type="entry name" value="TsaE"/>
    <property type="match status" value="1"/>
</dbReference>
<keyword evidence="4" id="KW-0963">Cytoplasm</keyword>
<comment type="similarity">
    <text evidence="2">Belongs to the TsaE family.</text>
</comment>
<keyword evidence="5" id="KW-0819">tRNA processing</keyword>
<comment type="subcellular location">
    <subcellularLocation>
        <location evidence="1">Cytoplasm</location>
    </subcellularLocation>
</comment>
<evidence type="ECO:0000256" key="4">
    <source>
        <dbReference type="ARBA" id="ARBA00022490"/>
    </source>
</evidence>
<dbReference type="InterPro" id="IPR027417">
    <property type="entry name" value="P-loop_NTPase"/>
</dbReference>
<keyword evidence="6" id="KW-0479">Metal-binding</keyword>
<dbReference type="SUPFAM" id="SSF52540">
    <property type="entry name" value="P-loop containing nucleoside triphosphate hydrolases"/>
    <property type="match status" value="1"/>
</dbReference>
<evidence type="ECO:0000256" key="7">
    <source>
        <dbReference type="ARBA" id="ARBA00022741"/>
    </source>
</evidence>
<evidence type="ECO:0000256" key="8">
    <source>
        <dbReference type="ARBA" id="ARBA00022840"/>
    </source>
</evidence>
<accession>A0A3B0UP07</accession>
<evidence type="ECO:0000313" key="11">
    <source>
        <dbReference type="EMBL" id="VAW32845.1"/>
    </source>
</evidence>
<evidence type="ECO:0000256" key="1">
    <source>
        <dbReference type="ARBA" id="ARBA00004496"/>
    </source>
</evidence>
<evidence type="ECO:0000256" key="10">
    <source>
        <dbReference type="ARBA" id="ARBA00032441"/>
    </source>
</evidence>
<dbReference type="NCBIfam" id="TIGR00150">
    <property type="entry name" value="T6A_YjeE"/>
    <property type="match status" value="1"/>
</dbReference>
<dbReference type="InterPro" id="IPR003442">
    <property type="entry name" value="T6A_TsaE"/>
</dbReference>
<dbReference type="EMBL" id="UOEW01000005">
    <property type="protein sequence ID" value="VAW32845.1"/>
    <property type="molecule type" value="Genomic_DNA"/>
</dbReference>